<dbReference type="EMBL" id="LUCV01000006">
    <property type="protein sequence ID" value="OAI94381.1"/>
    <property type="molecule type" value="Genomic_DNA"/>
</dbReference>
<dbReference type="Pfam" id="PF19911">
    <property type="entry name" value="DUF6384"/>
    <property type="match status" value="1"/>
</dbReference>
<reference evidence="2 3" key="1">
    <citation type="submission" date="2016-03" db="EMBL/GenBank/DDBJ databases">
        <title>Draft Genome Assembly of Pseudomonas putida strain CBF10-2.</title>
        <authorList>
            <person name="Iyer R.S."/>
            <person name="Damania A."/>
        </authorList>
    </citation>
    <scope>NUCLEOTIDE SEQUENCE [LARGE SCALE GENOMIC DNA]</scope>
    <source>
        <strain evidence="2 3">CBF10-2</strain>
    </source>
</reference>
<dbReference type="InterPro" id="IPR045964">
    <property type="entry name" value="DUF6384"/>
</dbReference>
<keyword evidence="1" id="KW-1133">Transmembrane helix</keyword>
<gene>
    <name evidence="2" type="ORF">AYO28_09045</name>
</gene>
<feature type="transmembrane region" description="Helical" evidence="1">
    <location>
        <begin position="92"/>
        <end position="110"/>
    </location>
</feature>
<proteinExistence type="predicted"/>
<keyword evidence="1" id="KW-0472">Membrane</keyword>
<evidence type="ECO:0000313" key="3">
    <source>
        <dbReference type="Proteomes" id="UP000077752"/>
    </source>
</evidence>
<protein>
    <submittedName>
        <fullName evidence="2">Uncharacterized protein</fullName>
    </submittedName>
</protein>
<comment type="caution">
    <text evidence="2">The sequence shown here is derived from an EMBL/GenBank/DDBJ whole genome shotgun (WGS) entry which is preliminary data.</text>
</comment>
<dbReference type="AlphaFoldDB" id="A0A177SVR1"/>
<dbReference type="Proteomes" id="UP000077752">
    <property type="component" value="Unassembled WGS sequence"/>
</dbReference>
<keyword evidence="1" id="KW-0812">Transmembrane</keyword>
<evidence type="ECO:0000313" key="2">
    <source>
        <dbReference type="EMBL" id="OAI94381.1"/>
    </source>
</evidence>
<name>A0A177SVR1_PSEPU</name>
<accession>A0A177SVR1</accession>
<dbReference type="RefSeq" id="WP_081263089.1">
    <property type="nucleotide sequence ID" value="NZ_LUCV01000006.1"/>
</dbReference>
<evidence type="ECO:0000256" key="1">
    <source>
        <dbReference type="SAM" id="Phobius"/>
    </source>
</evidence>
<organism evidence="2 3">
    <name type="scientific">Pseudomonas putida</name>
    <name type="common">Arthrobacter siderocapsulatus</name>
    <dbReference type="NCBI Taxonomy" id="303"/>
    <lineage>
        <taxon>Bacteria</taxon>
        <taxon>Pseudomonadati</taxon>
        <taxon>Pseudomonadota</taxon>
        <taxon>Gammaproteobacteria</taxon>
        <taxon>Pseudomonadales</taxon>
        <taxon>Pseudomonadaceae</taxon>
        <taxon>Pseudomonas</taxon>
    </lineage>
</organism>
<sequence>MSGGRLSEQMGAMALVDQLRHRRMALEEHLDLPQREIEVAERIRSYYRSQGIDCDDQLVNQGVREFFRQRLVFEAPPMNLWQRFLGRLISSLAMRLWVLGMLAFAVMFVLSI</sequence>